<keyword evidence="1" id="KW-0472">Membrane</keyword>
<reference evidence="2" key="1">
    <citation type="journal article" date="2008" name="Vet. Microbiol.">
        <title>Characterization of ISApl1, an insertion element identified from Actinobacillus pleuropneumoniae field isolate in China.</title>
        <authorList>
            <person name="Liu J."/>
            <person name="Tan C."/>
            <person name="Li J."/>
            <person name="Chen H."/>
            <person name="Xu P."/>
            <person name="He Q."/>
            <person name="Bei W."/>
            <person name="Chen H."/>
        </authorList>
    </citation>
    <scope>NUCLEOTIDE SEQUENCE</scope>
    <source>
        <strain evidence="2">HB04</strain>
    </source>
</reference>
<dbReference type="EMBL" id="EU155211">
    <property type="protein sequence ID" value="ABW37045.1"/>
    <property type="molecule type" value="Genomic_DNA"/>
</dbReference>
<keyword evidence="1" id="KW-0812">Transmembrane</keyword>
<accession>A8UZH6</accession>
<evidence type="ECO:0000256" key="1">
    <source>
        <dbReference type="SAM" id="Phobius"/>
    </source>
</evidence>
<protein>
    <submittedName>
        <fullName evidence="2">Putative antisense repressor of transposase</fullName>
    </submittedName>
</protein>
<evidence type="ECO:0000313" key="2">
    <source>
        <dbReference type="EMBL" id="ABW37045.1"/>
    </source>
</evidence>
<proteinExistence type="predicted"/>
<name>A8UZH6_ACTPL</name>
<organism evidence="2">
    <name type="scientific">Actinobacillus pleuropneumoniae</name>
    <name type="common">Haemophilus pleuropneumoniae</name>
    <dbReference type="NCBI Taxonomy" id="715"/>
    <lineage>
        <taxon>Bacteria</taxon>
        <taxon>Pseudomonadati</taxon>
        <taxon>Pseudomonadota</taxon>
        <taxon>Gammaproteobacteria</taxon>
        <taxon>Pasteurellales</taxon>
        <taxon>Pasteurellaceae</taxon>
        <taxon>Actinobacillus</taxon>
    </lineage>
</organism>
<feature type="transmembrane region" description="Helical" evidence="1">
    <location>
        <begin position="20"/>
        <end position="51"/>
    </location>
</feature>
<keyword evidence="1" id="KW-1133">Transmembrane helix</keyword>
<dbReference type="AlphaFoldDB" id="A8UZH6"/>
<sequence length="54" mass="6100">MSKATAILRRNGTVVQMVGYLNFATFFMMIFCMPCFAFVAQFATGFAFAYIKQP</sequence>